<evidence type="ECO:0000256" key="1">
    <source>
        <dbReference type="SAM" id="MobiDB-lite"/>
    </source>
</evidence>
<dbReference type="PANTHER" id="PTHR46063">
    <property type="entry name" value="KELCH DOMAIN-CONTAINING PROTEIN"/>
    <property type="match status" value="1"/>
</dbReference>
<evidence type="ECO:0000313" key="2">
    <source>
        <dbReference type="EMBL" id="OQR75247.1"/>
    </source>
</evidence>
<evidence type="ECO:0000313" key="3">
    <source>
        <dbReference type="Proteomes" id="UP000192247"/>
    </source>
</evidence>
<dbReference type="InParanoid" id="A0A1V9XP42"/>
<organism evidence="2 3">
    <name type="scientific">Tropilaelaps mercedesae</name>
    <dbReference type="NCBI Taxonomy" id="418985"/>
    <lineage>
        <taxon>Eukaryota</taxon>
        <taxon>Metazoa</taxon>
        <taxon>Ecdysozoa</taxon>
        <taxon>Arthropoda</taxon>
        <taxon>Chelicerata</taxon>
        <taxon>Arachnida</taxon>
        <taxon>Acari</taxon>
        <taxon>Parasitiformes</taxon>
        <taxon>Mesostigmata</taxon>
        <taxon>Gamasina</taxon>
        <taxon>Dermanyssoidea</taxon>
        <taxon>Laelapidae</taxon>
        <taxon>Tropilaelaps</taxon>
    </lineage>
</organism>
<comment type="caution">
    <text evidence="2">The sequence shown here is derived from an EMBL/GenBank/DDBJ whole genome shotgun (WGS) entry which is preliminary data.</text>
</comment>
<dbReference type="Pfam" id="PF24681">
    <property type="entry name" value="Kelch_KLHDC2_KLHL20_DRC7"/>
    <property type="match status" value="2"/>
</dbReference>
<dbReference type="AlphaFoldDB" id="A0A1V9XP42"/>
<dbReference type="InterPro" id="IPR015915">
    <property type="entry name" value="Kelch-typ_b-propeller"/>
</dbReference>
<dbReference type="OrthoDB" id="4447at2759"/>
<dbReference type="Proteomes" id="UP000192247">
    <property type="component" value="Unassembled WGS sequence"/>
</dbReference>
<keyword evidence="3" id="KW-1185">Reference proteome</keyword>
<feature type="region of interest" description="Disordered" evidence="1">
    <location>
        <begin position="1"/>
        <end position="20"/>
    </location>
</feature>
<feature type="region of interest" description="Disordered" evidence="1">
    <location>
        <begin position="478"/>
        <end position="503"/>
    </location>
</feature>
<dbReference type="Gene3D" id="2.120.10.80">
    <property type="entry name" value="Kelch-type beta propeller"/>
    <property type="match status" value="1"/>
</dbReference>
<dbReference type="STRING" id="418985.A0A1V9XP42"/>
<reference evidence="2 3" key="1">
    <citation type="journal article" date="2017" name="Gigascience">
        <title>Draft genome of the honey bee ectoparasitic mite, Tropilaelaps mercedesae, is shaped by the parasitic life history.</title>
        <authorList>
            <person name="Dong X."/>
            <person name="Armstrong S.D."/>
            <person name="Xia D."/>
            <person name="Makepeace B.L."/>
            <person name="Darby A.C."/>
            <person name="Kadowaki T."/>
        </authorList>
    </citation>
    <scope>NUCLEOTIDE SEQUENCE [LARGE SCALE GENOMIC DNA]</scope>
    <source>
        <strain evidence="2">Wuxi-XJTLU</strain>
    </source>
</reference>
<protein>
    <submittedName>
        <fullName evidence="2">Kelch domain-containing protein 4-like</fullName>
    </submittedName>
</protein>
<name>A0A1V9XP42_9ACAR</name>
<feature type="compositionally biased region" description="Basic residues" evidence="1">
    <location>
        <begin position="1"/>
        <end position="10"/>
    </location>
</feature>
<dbReference type="EMBL" id="MNPL01006640">
    <property type="protein sequence ID" value="OQR75247.1"/>
    <property type="molecule type" value="Genomic_DNA"/>
</dbReference>
<proteinExistence type="predicted"/>
<gene>
    <name evidence="2" type="ORF">BIW11_08548</name>
</gene>
<dbReference type="FunCoup" id="A0A1V9XP42">
    <property type="interactions" value="1237"/>
</dbReference>
<dbReference type="InterPro" id="IPR052588">
    <property type="entry name" value="Kelch_domain_protein"/>
</dbReference>
<dbReference type="PANTHER" id="PTHR46063:SF1">
    <property type="entry name" value="KELCH DOMAIN-CONTAINING PROTEIN 4"/>
    <property type="match status" value="1"/>
</dbReference>
<dbReference type="SUPFAM" id="SSF117281">
    <property type="entry name" value="Kelch motif"/>
    <property type="match status" value="1"/>
</dbReference>
<accession>A0A1V9XP42</accession>
<sequence>MGKKDKAKKGKGAEKTAAKTAKKAASKLKKELAAKGEEDIETLIANFVENDRKKERVAEDFADPPSARSGCSFLASPDKDLLYIFGGSYFNGNKTFMYNDLFTYNIKKANWLCLSTPLAPPPRCAQQAVIVAQNGGQIWMFGGEFESPTQSQFYHYKDLWCYHIPEKRWEKVDVSGGPSARSGHRMVSNGKDVFLFGGFHESIRDARYYNDVYRFSIADRQWTKIEPTNQGPSPRSAVQMAILENNKLVIYGGYSKEKVGKDAEKGTTYTDMWYLQEDSKNGKWKWSLVKQSGCRPGPRSGMSIVSGPQPNRVYCFGGVCDRAEDEETIVSVCLADLLMLEADRGVWKEVELRQEKTKGAGEPIESAIEDLQLEPEVSQEEVKTDGVFTVKISTGLTDGAAVSGDSLREGKKELNDGRFWPQPRMSSCLAIKHGILYLYGGIFESGDKQLTLRDMYSIDLHKMDEWKTLVELNKQELEWFESDSEDDEDEEGSESSEEEMDQL</sequence>